<reference evidence="6" key="1">
    <citation type="journal article" date="2018" name="Nat. Microbiol.">
        <title>Leveraging single-cell genomics to expand the fungal tree of life.</title>
        <authorList>
            <person name="Ahrendt S.R."/>
            <person name="Quandt C.A."/>
            <person name="Ciobanu D."/>
            <person name="Clum A."/>
            <person name="Salamov A."/>
            <person name="Andreopoulos B."/>
            <person name="Cheng J.F."/>
            <person name="Woyke T."/>
            <person name="Pelin A."/>
            <person name="Henrissat B."/>
            <person name="Reynolds N.K."/>
            <person name="Benny G.L."/>
            <person name="Smith M.E."/>
            <person name="James T.Y."/>
            <person name="Grigoriev I.V."/>
        </authorList>
    </citation>
    <scope>NUCLEOTIDE SEQUENCE [LARGE SCALE GENOMIC DNA]</scope>
    <source>
        <strain evidence="6">RSA 1356</strain>
    </source>
</reference>
<sequence>MTEKLPPHLRRLFEPRPPIKHVKPLDRNPQQRRGPIVGGLAEYVHMLKDYDPDYVPRETLEERRKRLVSVALQRRGCTRRVLICAQTWDPHNDPHASGDPYKTLFVGRLHYEATEDDIRRAFDRYGNIAKLQIIREKDSAKSRGYAFIEYEDERDMKGSWLSSGIFACDI</sequence>
<dbReference type="InterPro" id="IPR012677">
    <property type="entry name" value="Nucleotide-bd_a/b_plait_sf"/>
</dbReference>
<dbReference type="AlphaFoldDB" id="A0A4P9XPQ8"/>
<organism evidence="5 6">
    <name type="scientific">Thamnocephalis sphaerospora</name>
    <dbReference type="NCBI Taxonomy" id="78915"/>
    <lineage>
        <taxon>Eukaryota</taxon>
        <taxon>Fungi</taxon>
        <taxon>Fungi incertae sedis</taxon>
        <taxon>Zoopagomycota</taxon>
        <taxon>Zoopagomycotina</taxon>
        <taxon>Zoopagomycetes</taxon>
        <taxon>Zoopagales</taxon>
        <taxon>Sigmoideomycetaceae</taxon>
        <taxon>Thamnocephalis</taxon>
    </lineage>
</organism>
<proteinExistence type="predicted"/>
<gene>
    <name evidence="5" type="ORF">THASP1DRAFT_17335</name>
</gene>
<keyword evidence="2" id="KW-0539">Nucleus</keyword>
<dbReference type="InterPro" id="IPR022023">
    <property type="entry name" value="U1snRNP70_N"/>
</dbReference>
<dbReference type="GO" id="GO:0017069">
    <property type="term" value="F:snRNA binding"/>
    <property type="evidence" value="ECO:0007669"/>
    <property type="project" value="TreeGrafter"/>
</dbReference>
<dbReference type="OrthoDB" id="4207594at2759"/>
<dbReference type="STRING" id="78915.A0A4P9XPQ8"/>
<accession>A0A4P9XPQ8</accession>
<protein>
    <recommendedName>
        <fullName evidence="4">RRM domain-containing protein</fullName>
    </recommendedName>
</protein>
<feature type="domain" description="RRM" evidence="4">
    <location>
        <begin position="102"/>
        <end position="157"/>
    </location>
</feature>
<evidence type="ECO:0000313" key="5">
    <source>
        <dbReference type="EMBL" id="RKP07250.1"/>
    </source>
</evidence>
<dbReference type="Gene3D" id="3.30.70.330">
    <property type="match status" value="1"/>
</dbReference>
<evidence type="ECO:0000256" key="1">
    <source>
        <dbReference type="ARBA" id="ARBA00004123"/>
    </source>
</evidence>
<dbReference type="InterPro" id="IPR000504">
    <property type="entry name" value="RRM_dom"/>
</dbReference>
<dbReference type="PROSITE" id="PS50102">
    <property type="entry name" value="RRM"/>
    <property type="match status" value="1"/>
</dbReference>
<evidence type="ECO:0000256" key="3">
    <source>
        <dbReference type="PROSITE-ProRule" id="PRU00176"/>
    </source>
</evidence>
<keyword evidence="6" id="KW-1185">Reference proteome</keyword>
<keyword evidence="3" id="KW-0694">RNA-binding</keyword>
<name>A0A4P9XPQ8_9FUNG</name>
<evidence type="ECO:0000256" key="2">
    <source>
        <dbReference type="ARBA" id="ARBA00023242"/>
    </source>
</evidence>
<dbReference type="GO" id="GO:0003729">
    <property type="term" value="F:mRNA binding"/>
    <property type="evidence" value="ECO:0007669"/>
    <property type="project" value="TreeGrafter"/>
</dbReference>
<dbReference type="InterPro" id="IPR051183">
    <property type="entry name" value="U1_U11-U12_snRNP_70-35kDa"/>
</dbReference>
<dbReference type="Pfam" id="PF12220">
    <property type="entry name" value="U1snRNP70_N"/>
    <property type="match status" value="1"/>
</dbReference>
<dbReference type="Proteomes" id="UP000271241">
    <property type="component" value="Unassembled WGS sequence"/>
</dbReference>
<dbReference type="PANTHER" id="PTHR13952">
    <property type="entry name" value="U1 SMALL NUCLEAR RIBONUCLEOPROTEIN 70 KD"/>
    <property type="match status" value="1"/>
</dbReference>
<dbReference type="SMART" id="SM00360">
    <property type="entry name" value="RRM"/>
    <property type="match status" value="1"/>
</dbReference>
<dbReference type="EMBL" id="KZ992745">
    <property type="protein sequence ID" value="RKP07250.1"/>
    <property type="molecule type" value="Genomic_DNA"/>
</dbReference>
<dbReference type="SUPFAM" id="SSF54928">
    <property type="entry name" value="RNA-binding domain, RBD"/>
    <property type="match status" value="1"/>
</dbReference>
<dbReference type="GO" id="GO:0071011">
    <property type="term" value="C:precatalytic spliceosome"/>
    <property type="evidence" value="ECO:0007669"/>
    <property type="project" value="TreeGrafter"/>
</dbReference>
<evidence type="ECO:0000313" key="6">
    <source>
        <dbReference type="Proteomes" id="UP000271241"/>
    </source>
</evidence>
<dbReference type="Pfam" id="PF00076">
    <property type="entry name" value="RRM_1"/>
    <property type="match status" value="1"/>
</dbReference>
<evidence type="ECO:0000259" key="4">
    <source>
        <dbReference type="PROSITE" id="PS50102"/>
    </source>
</evidence>
<dbReference type="InterPro" id="IPR035979">
    <property type="entry name" value="RBD_domain_sf"/>
</dbReference>
<dbReference type="GO" id="GO:0000398">
    <property type="term" value="P:mRNA splicing, via spliceosome"/>
    <property type="evidence" value="ECO:0007669"/>
    <property type="project" value="TreeGrafter"/>
</dbReference>
<comment type="subcellular location">
    <subcellularLocation>
        <location evidence="1">Nucleus</location>
    </subcellularLocation>
</comment>